<dbReference type="SUPFAM" id="SSF54001">
    <property type="entry name" value="Cysteine proteinases"/>
    <property type="match status" value="1"/>
</dbReference>
<proteinExistence type="predicted"/>
<comment type="caution">
    <text evidence="2">The sequence shown here is derived from an EMBL/GenBank/DDBJ whole genome shotgun (WGS) entry which is preliminary data.</text>
</comment>
<dbReference type="Proteomes" id="UP001217089">
    <property type="component" value="Unassembled WGS sequence"/>
</dbReference>
<dbReference type="InterPro" id="IPR038765">
    <property type="entry name" value="Papain-like_cys_pep_sf"/>
</dbReference>
<dbReference type="InterPro" id="IPR056564">
    <property type="entry name" value="Ig-like_KY"/>
</dbReference>
<reference evidence="2 3" key="1">
    <citation type="submission" date="2022-12" db="EMBL/GenBank/DDBJ databases">
        <title>Chromosome-level genome of Tegillarca granosa.</title>
        <authorList>
            <person name="Kim J."/>
        </authorList>
    </citation>
    <scope>NUCLEOTIDE SEQUENCE [LARGE SCALE GENOMIC DNA]</scope>
    <source>
        <strain evidence="2">Teg-2019</strain>
        <tissue evidence="2">Adductor muscle</tissue>
    </source>
</reference>
<evidence type="ECO:0000259" key="1">
    <source>
        <dbReference type="Pfam" id="PF23265"/>
    </source>
</evidence>
<name>A0ABQ9EKV3_TEGGR</name>
<sequence length="756" mass="86578">MGSGCSNQDGQYDEVAEKTGEKILISPEKEKIQIPLVEKGYPPPKPPHNKKHEYFDLLECREADNIARKIKAEDVKTIDELAYLLTDDLVKDLYKVRAIFSWLGNQMIFGRNYDTGVDPESPLGYMKRMHKGKVSYSTFFTLICRAANIPCVIIPGLTKGLTYEPGDKPHASWRNMWNAVHVAGSWRLVFPLWAYRVLIGQNTFKNKGAQSDNDKMIAVNTFNEYYFLTEPSELAFRCLPDDEKWQLLAIPFTKEKFLTVPYLRPMFFESKLKIISTFECVLKAEDGKCKIVLKSATGTGLLYSYDLLPLTAKGPTEKFNNFVGVFHEGPKATFKIRFPKSGVYKFDIVGGPTSKINRWICSFKITCDKPLKSCQPYPSRSRQGFGPCIETYRTGFTKPSVETGLIIVKSNIEHKISFTIGKKLDYQILLLHNNMPQSMLSKHVWYSPLNNNLTVTVSVPHNGEYALRIYVKDKTDTDFRNVCNYLLHTEDPNKTKKKWEDLEEKHIRHDLRQQTSSAKDPRELQTAIDKFNHKLMNDHGDLTEANFRLAYLKNQTDLRDAIKVRKPELLKHAVRSAKQSAFAEKLQNLIRQAQSVLADIESLQRFAHYIDLRRPAISELQSYANPPPVVIDVVRATYMLLGEPPEHLNTWENLQNLLRKKNDESLVFRIDMFDFVDIGEETIENVADLLSLYNEETAMAASVGVGAIYTWAKNVCEQWDAESQLQLSETETPRNFGIITGRTYSNWSINTPSRTK</sequence>
<dbReference type="EMBL" id="JARBDR010000903">
    <property type="protein sequence ID" value="KAJ8304180.1"/>
    <property type="molecule type" value="Genomic_DNA"/>
</dbReference>
<organism evidence="2 3">
    <name type="scientific">Tegillarca granosa</name>
    <name type="common">Malaysian cockle</name>
    <name type="synonym">Anadara granosa</name>
    <dbReference type="NCBI Taxonomy" id="220873"/>
    <lineage>
        <taxon>Eukaryota</taxon>
        <taxon>Metazoa</taxon>
        <taxon>Spiralia</taxon>
        <taxon>Lophotrochozoa</taxon>
        <taxon>Mollusca</taxon>
        <taxon>Bivalvia</taxon>
        <taxon>Autobranchia</taxon>
        <taxon>Pteriomorphia</taxon>
        <taxon>Arcoida</taxon>
        <taxon>Arcoidea</taxon>
        <taxon>Arcidae</taxon>
        <taxon>Tegillarca</taxon>
    </lineage>
</organism>
<dbReference type="PANTHER" id="PTHR47020:SF1">
    <property type="entry name" value="HILLARIN"/>
    <property type="match status" value="1"/>
</dbReference>
<feature type="domain" description="KY-like immunoglobulin-like" evidence="1">
    <location>
        <begin position="255"/>
        <end position="378"/>
    </location>
</feature>
<gene>
    <name evidence="2" type="ORF">KUTeg_017763</name>
</gene>
<keyword evidence="3" id="KW-1185">Reference proteome</keyword>
<feature type="domain" description="KY-like immunoglobulin-like" evidence="1">
    <location>
        <begin position="403"/>
        <end position="496"/>
    </location>
</feature>
<dbReference type="PANTHER" id="PTHR47020">
    <property type="entry name" value="HILLARIN"/>
    <property type="match status" value="1"/>
</dbReference>
<protein>
    <recommendedName>
        <fullName evidence="1">KY-like immunoglobulin-like domain-containing protein</fullName>
    </recommendedName>
</protein>
<dbReference type="InterPro" id="IPR053041">
    <property type="entry name" value="Transglut-like_Superfamily_Mod"/>
</dbReference>
<evidence type="ECO:0000313" key="3">
    <source>
        <dbReference type="Proteomes" id="UP001217089"/>
    </source>
</evidence>
<dbReference type="Pfam" id="PF23265">
    <property type="entry name" value="Ig-like_KY"/>
    <property type="match status" value="2"/>
</dbReference>
<evidence type="ECO:0000313" key="2">
    <source>
        <dbReference type="EMBL" id="KAJ8304180.1"/>
    </source>
</evidence>
<accession>A0ABQ9EKV3</accession>
<dbReference type="Gene3D" id="1.20.920.60">
    <property type="match status" value="1"/>
</dbReference>